<dbReference type="AlphaFoldDB" id="A8ZM04"/>
<sequence length="139" mass="14358">MKILCKNFSLNSRCSGTSQSDTTPSSEEAPDVEGAADTPESVESENLEPEDSTAPDMASSDTEPEEAPVDSSTTDDMDESTEGGAEQPDGTMGSPEEGTNSPDTMPPDNTIPNEPTAPDDTQGPPVTPPMVPVPEGGTE</sequence>
<evidence type="ECO:0000256" key="1">
    <source>
        <dbReference type="SAM" id="MobiDB-lite"/>
    </source>
</evidence>
<dbReference type="RefSeq" id="WP_012166927.1">
    <property type="nucleotide sequence ID" value="NC_009927.1"/>
</dbReference>
<keyword evidence="3" id="KW-1185">Reference proteome</keyword>
<name>A8ZM04_ACAM1</name>
<protein>
    <submittedName>
        <fullName evidence="2">Uncharacterized protein</fullName>
    </submittedName>
</protein>
<proteinExistence type="predicted"/>
<feature type="compositionally biased region" description="Polar residues" evidence="1">
    <location>
        <begin position="8"/>
        <end position="26"/>
    </location>
</feature>
<evidence type="ECO:0000313" key="3">
    <source>
        <dbReference type="Proteomes" id="UP000000268"/>
    </source>
</evidence>
<dbReference type="HOGENOM" id="CLU_117043_0_0_3"/>
<reference evidence="2 3" key="1">
    <citation type="journal article" date="2008" name="Proc. Natl. Acad. Sci. U.S.A.">
        <title>Niche adaptation and genome expansion in the chlorophyll d-producing cyanobacterium Acaryochloris marina.</title>
        <authorList>
            <person name="Swingley W.D."/>
            <person name="Chen M."/>
            <person name="Cheung P.C."/>
            <person name="Conrad A.L."/>
            <person name="Dejesa L.C."/>
            <person name="Hao J."/>
            <person name="Honchak B.M."/>
            <person name="Karbach L.E."/>
            <person name="Kurdoglu A."/>
            <person name="Lahiri S."/>
            <person name="Mastrian S.D."/>
            <person name="Miyashita H."/>
            <person name="Page L."/>
            <person name="Ramakrishna P."/>
            <person name="Satoh S."/>
            <person name="Sattley W.M."/>
            <person name="Shimada Y."/>
            <person name="Taylor H.L."/>
            <person name="Tomo T."/>
            <person name="Tsuchiya T."/>
            <person name="Wang Z.T."/>
            <person name="Raymond J."/>
            <person name="Mimuro M."/>
            <person name="Blankenship R.E."/>
            <person name="Touchman J.W."/>
        </authorList>
    </citation>
    <scope>NUCLEOTIDE SEQUENCE [LARGE SCALE GENOMIC DNA]</scope>
    <source>
        <strain evidence="3">MBIC 11017</strain>
        <plasmid evidence="3">Plasmid pREB2</plasmid>
    </source>
</reference>
<evidence type="ECO:0000313" key="2">
    <source>
        <dbReference type="EMBL" id="ABW31773.1"/>
    </source>
</evidence>
<dbReference type="KEGG" id="amr:AM1_B0047"/>
<dbReference type="Proteomes" id="UP000000268">
    <property type="component" value="Plasmid pREB2"/>
</dbReference>
<feature type="region of interest" description="Disordered" evidence="1">
    <location>
        <begin position="1"/>
        <end position="139"/>
    </location>
</feature>
<accession>A8ZM04</accession>
<organism evidence="2 3">
    <name type="scientific">Acaryochloris marina (strain MBIC 11017)</name>
    <dbReference type="NCBI Taxonomy" id="329726"/>
    <lineage>
        <taxon>Bacteria</taxon>
        <taxon>Bacillati</taxon>
        <taxon>Cyanobacteriota</taxon>
        <taxon>Cyanophyceae</taxon>
        <taxon>Acaryochloridales</taxon>
        <taxon>Acaryochloridaceae</taxon>
        <taxon>Acaryochloris</taxon>
    </lineage>
</organism>
<feature type="compositionally biased region" description="Acidic residues" evidence="1">
    <location>
        <begin position="40"/>
        <end position="53"/>
    </location>
</feature>
<keyword evidence="2" id="KW-0614">Plasmid</keyword>
<feature type="compositionally biased region" description="Acidic residues" evidence="1">
    <location>
        <begin position="62"/>
        <end position="81"/>
    </location>
</feature>
<geneLocation type="plasmid" evidence="2 3">
    <name>pREB2</name>
</geneLocation>
<gene>
    <name evidence="2" type="ordered locus">AM1_B0047</name>
</gene>
<dbReference type="EMBL" id="CP000839">
    <property type="protein sequence ID" value="ABW31773.1"/>
    <property type="molecule type" value="Genomic_DNA"/>
</dbReference>